<gene>
    <name evidence="1" type="ORF">NA57DRAFT_81080</name>
</gene>
<organism evidence="1 2">
    <name type="scientific">Rhizodiscina lignyota</name>
    <dbReference type="NCBI Taxonomy" id="1504668"/>
    <lineage>
        <taxon>Eukaryota</taxon>
        <taxon>Fungi</taxon>
        <taxon>Dikarya</taxon>
        <taxon>Ascomycota</taxon>
        <taxon>Pezizomycotina</taxon>
        <taxon>Dothideomycetes</taxon>
        <taxon>Pleosporomycetidae</taxon>
        <taxon>Aulographales</taxon>
        <taxon>Rhizodiscinaceae</taxon>
        <taxon>Rhizodiscina</taxon>
    </lineage>
</organism>
<dbReference type="OrthoDB" id="2890403at2759"/>
<dbReference type="AlphaFoldDB" id="A0A9P4M581"/>
<reference evidence="1" key="1">
    <citation type="journal article" date="2020" name="Stud. Mycol.">
        <title>101 Dothideomycetes genomes: a test case for predicting lifestyles and emergence of pathogens.</title>
        <authorList>
            <person name="Haridas S."/>
            <person name="Albert R."/>
            <person name="Binder M."/>
            <person name="Bloem J."/>
            <person name="Labutti K."/>
            <person name="Salamov A."/>
            <person name="Andreopoulos B."/>
            <person name="Baker S."/>
            <person name="Barry K."/>
            <person name="Bills G."/>
            <person name="Bluhm B."/>
            <person name="Cannon C."/>
            <person name="Castanera R."/>
            <person name="Culley D."/>
            <person name="Daum C."/>
            <person name="Ezra D."/>
            <person name="Gonzalez J."/>
            <person name="Henrissat B."/>
            <person name="Kuo A."/>
            <person name="Liang C."/>
            <person name="Lipzen A."/>
            <person name="Lutzoni F."/>
            <person name="Magnuson J."/>
            <person name="Mondo S."/>
            <person name="Nolan M."/>
            <person name="Ohm R."/>
            <person name="Pangilinan J."/>
            <person name="Park H.-J."/>
            <person name="Ramirez L."/>
            <person name="Alfaro M."/>
            <person name="Sun H."/>
            <person name="Tritt A."/>
            <person name="Yoshinaga Y."/>
            <person name="Zwiers L.-H."/>
            <person name="Turgeon B."/>
            <person name="Goodwin S."/>
            <person name="Spatafora J."/>
            <person name="Crous P."/>
            <person name="Grigoriev I."/>
        </authorList>
    </citation>
    <scope>NUCLEOTIDE SEQUENCE</scope>
    <source>
        <strain evidence="1">CBS 133067</strain>
    </source>
</reference>
<proteinExistence type="predicted"/>
<evidence type="ECO:0000313" key="2">
    <source>
        <dbReference type="Proteomes" id="UP000799772"/>
    </source>
</evidence>
<dbReference type="Proteomes" id="UP000799772">
    <property type="component" value="Unassembled WGS sequence"/>
</dbReference>
<evidence type="ECO:0000313" key="1">
    <source>
        <dbReference type="EMBL" id="KAF2093579.1"/>
    </source>
</evidence>
<sequence length="457" mass="48631">MLKSYPNVLDLGFDFNPVKPAYWTSLPHHRRTPFAVTVDGSVGYLAYLDGSETDVHVIQINTTSFTAIGKPVTIAGAKEAGGLIAHSDGFALLTNINETNSGTDYPIPALVRYQNGKEAWRTWLGGPDVDTSFGAAASPDLNGDLVYSYNSSLYGAYFVVTDYTGDAAGHFGDSVKYINLEGKLQDIPEASAWGCSHNTGIAFEAASAPPFASICAEDHGAIWLNTDNRGMSLTGVKISGENTTNGASGEPMGGMSGSYSSLSKYAHSNAYIFAWATRGCVDLTQDTWMGQGFTQCYPRTLNHNVAIATFSDKYTLVGKPAISTVGAKDGDSQLNLVTNSTTVDHANVHVASFSKNSAVVMWEQVNNPSCTNVAMGCSGEFAGTYFQEVDGSGNKVGATISSNSVYVAGDMTLMSYNAQKPKICWPYVDMTWDLSKPLGGGLPTTTVSKMSFACLEK</sequence>
<protein>
    <submittedName>
        <fullName evidence="1">Uncharacterized protein</fullName>
    </submittedName>
</protein>
<name>A0A9P4M581_9PEZI</name>
<comment type="caution">
    <text evidence="1">The sequence shown here is derived from an EMBL/GenBank/DDBJ whole genome shotgun (WGS) entry which is preliminary data.</text>
</comment>
<accession>A0A9P4M581</accession>
<dbReference type="EMBL" id="ML978137">
    <property type="protein sequence ID" value="KAF2093579.1"/>
    <property type="molecule type" value="Genomic_DNA"/>
</dbReference>
<keyword evidence="2" id="KW-1185">Reference proteome</keyword>